<keyword evidence="4" id="KW-0378">Hydrolase</keyword>
<reference evidence="11" key="1">
    <citation type="journal article" date="2014" name="BMC Genomics">
        <title>Genome characteristics reveal the impact of lichenization on lichen-forming fungus Endocarpon pusillum Hedwig (Verrucariales, Ascomycota).</title>
        <authorList>
            <person name="Wang Y.-Y."/>
            <person name="Liu B."/>
            <person name="Zhang X.-Y."/>
            <person name="Zhou Q.-M."/>
            <person name="Zhang T."/>
            <person name="Li H."/>
            <person name="Yu Y.-F."/>
            <person name="Zhang X.-L."/>
            <person name="Hao X.-Y."/>
            <person name="Wang M."/>
            <person name="Wang L."/>
            <person name="Wei J.-C."/>
        </authorList>
    </citation>
    <scope>NUCLEOTIDE SEQUENCE [LARGE SCALE GENOMIC DNA]</scope>
    <source>
        <strain evidence="11">Z07020 / HMAS-L-300199</strain>
    </source>
</reference>
<feature type="transmembrane region" description="Helical" evidence="9">
    <location>
        <begin position="138"/>
        <end position="160"/>
    </location>
</feature>
<feature type="transmembrane region" description="Helical" evidence="9">
    <location>
        <begin position="166"/>
        <end position="184"/>
    </location>
</feature>
<feature type="transmembrane region" description="Helical" evidence="9">
    <location>
        <begin position="72"/>
        <end position="90"/>
    </location>
</feature>
<evidence type="ECO:0000256" key="6">
    <source>
        <dbReference type="ARBA" id="ARBA00023136"/>
    </source>
</evidence>
<feature type="binding site" evidence="8">
    <location>
        <position position="266"/>
    </location>
    <ligand>
        <name>Zn(2+)</name>
        <dbReference type="ChEBI" id="CHEBI:29105"/>
        <note>catalytic</note>
    </ligand>
</feature>
<evidence type="ECO:0000256" key="5">
    <source>
        <dbReference type="ARBA" id="ARBA00022989"/>
    </source>
</evidence>
<feature type="transmembrane region" description="Helical" evidence="9">
    <location>
        <begin position="267"/>
        <end position="287"/>
    </location>
</feature>
<evidence type="ECO:0000256" key="4">
    <source>
        <dbReference type="ARBA" id="ARBA00022801"/>
    </source>
</evidence>
<keyword evidence="7" id="KW-0106">Calcium</keyword>
<feature type="transmembrane region" description="Helical" evidence="9">
    <location>
        <begin position="32"/>
        <end position="52"/>
    </location>
</feature>
<feature type="binding site" evidence="8">
    <location>
        <position position="270"/>
    </location>
    <ligand>
        <name>Zn(2+)</name>
        <dbReference type="ChEBI" id="CHEBI:29105"/>
        <note>catalytic</note>
    </ligand>
</feature>
<dbReference type="OrthoDB" id="187171at2759"/>
<keyword evidence="11" id="KW-1185">Reference proteome</keyword>
<dbReference type="eggNOG" id="KOG2329">
    <property type="taxonomic scope" value="Eukaryota"/>
</dbReference>
<evidence type="ECO:0000256" key="2">
    <source>
        <dbReference type="ARBA" id="ARBA00009780"/>
    </source>
</evidence>
<keyword evidence="5 9" id="KW-1133">Transmembrane helix</keyword>
<feature type="binding site" evidence="7">
    <location>
        <position position="40"/>
    </location>
    <ligand>
        <name>Ca(2+)</name>
        <dbReference type="ChEBI" id="CHEBI:29108"/>
    </ligand>
</feature>
<dbReference type="OMA" id="YVISHYA"/>
<dbReference type="HOGENOM" id="CLU_063293_2_0_1"/>
<keyword evidence="8" id="KW-0862">Zinc</keyword>
<organism evidence="10 11">
    <name type="scientific">Endocarpon pusillum (strain Z07020 / HMAS-L-300199)</name>
    <name type="common">Lichen-forming fungus</name>
    <dbReference type="NCBI Taxonomy" id="1263415"/>
    <lineage>
        <taxon>Eukaryota</taxon>
        <taxon>Fungi</taxon>
        <taxon>Dikarya</taxon>
        <taxon>Ascomycota</taxon>
        <taxon>Pezizomycotina</taxon>
        <taxon>Eurotiomycetes</taxon>
        <taxon>Chaetothyriomycetidae</taxon>
        <taxon>Verrucariales</taxon>
        <taxon>Verrucariaceae</taxon>
        <taxon>Endocarpon</taxon>
    </lineage>
</organism>
<dbReference type="Proteomes" id="UP000019373">
    <property type="component" value="Unassembled WGS sequence"/>
</dbReference>
<comment type="subcellular location">
    <subcellularLocation>
        <location evidence="1">Membrane</location>
        <topology evidence="1">Multi-pass membrane protein</topology>
    </subcellularLocation>
</comment>
<dbReference type="GO" id="GO:0016811">
    <property type="term" value="F:hydrolase activity, acting on carbon-nitrogen (but not peptide) bonds, in linear amides"/>
    <property type="evidence" value="ECO:0007669"/>
    <property type="project" value="InterPro"/>
</dbReference>
<feature type="transmembrane region" description="Helical" evidence="9">
    <location>
        <begin position="214"/>
        <end position="238"/>
    </location>
</feature>
<keyword evidence="3 9" id="KW-0812">Transmembrane</keyword>
<evidence type="ECO:0000256" key="3">
    <source>
        <dbReference type="ARBA" id="ARBA00022692"/>
    </source>
</evidence>
<dbReference type="GO" id="GO:0046513">
    <property type="term" value="P:ceramide biosynthetic process"/>
    <property type="evidence" value="ECO:0007669"/>
    <property type="project" value="TreeGrafter"/>
</dbReference>
<keyword evidence="7" id="KW-0479">Metal-binding</keyword>
<feature type="binding site" evidence="7">
    <location>
        <position position="29"/>
    </location>
    <ligand>
        <name>Ca(2+)</name>
        <dbReference type="ChEBI" id="CHEBI:29108"/>
    </ligand>
</feature>
<evidence type="ECO:0000256" key="9">
    <source>
        <dbReference type="SAM" id="Phobius"/>
    </source>
</evidence>
<dbReference type="Pfam" id="PF05875">
    <property type="entry name" value="Ceramidase"/>
    <property type="match status" value="1"/>
</dbReference>
<evidence type="ECO:0000256" key="8">
    <source>
        <dbReference type="PIRSR" id="PIRSR608901-2"/>
    </source>
</evidence>
<evidence type="ECO:0000313" key="11">
    <source>
        <dbReference type="Proteomes" id="UP000019373"/>
    </source>
</evidence>
<dbReference type="RefSeq" id="XP_007801457.1">
    <property type="nucleotide sequence ID" value="XM_007803266.1"/>
</dbReference>
<evidence type="ECO:0000256" key="7">
    <source>
        <dbReference type="PIRSR" id="PIRSR608901-1"/>
    </source>
</evidence>
<proteinExistence type="inferred from homology"/>
<comment type="cofactor">
    <cofactor evidence="8">
        <name>Zn(2+)</name>
        <dbReference type="ChEBI" id="CHEBI:29105"/>
    </cofactor>
</comment>
<feature type="transmembrane region" description="Helical" evidence="9">
    <location>
        <begin position="110"/>
        <end position="131"/>
    </location>
</feature>
<evidence type="ECO:0000313" key="10">
    <source>
        <dbReference type="EMBL" id="ERF72883.1"/>
    </source>
</evidence>
<evidence type="ECO:0000256" key="1">
    <source>
        <dbReference type="ARBA" id="ARBA00004141"/>
    </source>
</evidence>
<dbReference type="AlphaFoldDB" id="U1GKZ3"/>
<dbReference type="GeneID" id="19243538"/>
<protein>
    <recommendedName>
        <fullName evidence="12">Alkaline ceramidase 3</fullName>
    </recommendedName>
</protein>
<keyword evidence="6 9" id="KW-0472">Membrane</keyword>
<dbReference type="PANTHER" id="PTHR46187">
    <property type="entry name" value="ALKALINE CERAMIDASE 3"/>
    <property type="match status" value="1"/>
</dbReference>
<feature type="binding site" evidence="8">
    <location>
        <position position="88"/>
    </location>
    <ligand>
        <name>Zn(2+)</name>
        <dbReference type="ChEBI" id="CHEBI:29105"/>
        <note>catalytic</note>
    </ligand>
</feature>
<dbReference type="GO" id="GO:0005789">
    <property type="term" value="C:endoplasmic reticulum membrane"/>
    <property type="evidence" value="ECO:0007669"/>
    <property type="project" value="TreeGrafter"/>
</dbReference>
<dbReference type="EMBL" id="KE721022">
    <property type="protein sequence ID" value="ERF72883.1"/>
    <property type="molecule type" value="Genomic_DNA"/>
</dbReference>
<name>U1GKZ3_ENDPU</name>
<dbReference type="GO" id="GO:0046872">
    <property type="term" value="F:metal ion binding"/>
    <property type="evidence" value="ECO:0007669"/>
    <property type="project" value="UniProtKB-KW"/>
</dbReference>
<accession>U1GKZ3</accession>
<feature type="binding site" evidence="7">
    <location>
        <position position="27"/>
    </location>
    <ligand>
        <name>Ca(2+)</name>
        <dbReference type="ChEBI" id="CHEBI:29108"/>
    </ligand>
</feature>
<dbReference type="InterPro" id="IPR008901">
    <property type="entry name" value="ACER"/>
</dbReference>
<evidence type="ECO:0008006" key="12">
    <source>
        <dbReference type="Google" id="ProtNLM"/>
    </source>
</evidence>
<gene>
    <name evidence="10" type="ORF">EPUS_08691</name>
</gene>
<comment type="similarity">
    <text evidence="2">Belongs to the alkaline ceramidase family.</text>
</comment>
<dbReference type="GO" id="GO:0046514">
    <property type="term" value="P:ceramide catabolic process"/>
    <property type="evidence" value="ECO:0007669"/>
    <property type="project" value="TreeGrafter"/>
</dbReference>
<dbReference type="PANTHER" id="PTHR46187:SF3">
    <property type="entry name" value="ALKALINE CERAMIDASE 3"/>
    <property type="match status" value="1"/>
</dbReference>
<sequence length="333" mass="38730">MPFPLPSFPYPPAGDGFWSPVTATLNWCEEDYYATVYSAEIINTLTNVYFVYLAVKGIRNCRQNDHDPACQVAFFNMLFIGTGSMFFHTTLNCNMTRKGVYPKTKFVPDWMQLLDELSMIYLTSTTFFAMFSFGQSRVVKILVLLFTSSFSMFVTLYYHYLKDPVFHQNSFAILAVTVIFKGVYEMEYLLRPSKRLKNPSYSEKEQKRVDERDLSILHTMWALTICGVASVGLGFLIWNLDNIYCSNLRRWRRDIGLPWGIVFEGHGWWHLFTALAAYYNLVWLSWLRYCLKDKQDDVALQWPSLFTSLPLVYRKENLPARAAENSASDVKLE</sequence>